<keyword evidence="3 7" id="KW-0694">RNA-binding</keyword>
<evidence type="ECO:0000256" key="3">
    <source>
        <dbReference type="ARBA" id="ARBA00022884"/>
    </source>
</evidence>
<dbReference type="GO" id="GO:0019843">
    <property type="term" value="F:rRNA binding"/>
    <property type="evidence" value="ECO:0007669"/>
    <property type="project" value="UniProtKB-UniRule"/>
</dbReference>
<dbReference type="FunFam" id="1.10.1050.10:FF:000001">
    <property type="entry name" value="30S ribosomal protein S4"/>
    <property type="match status" value="1"/>
</dbReference>
<dbReference type="AlphaFoldDB" id="A0A2G9YHD5"/>
<keyword evidence="5 7" id="KW-0687">Ribonucleoprotein</keyword>
<dbReference type="InterPro" id="IPR022801">
    <property type="entry name" value="Ribosomal_uS4"/>
</dbReference>
<dbReference type="PANTHER" id="PTHR11831">
    <property type="entry name" value="30S 40S RIBOSOMAL PROTEIN"/>
    <property type="match status" value="1"/>
</dbReference>
<proteinExistence type="inferred from homology"/>
<dbReference type="PROSITE" id="PS00632">
    <property type="entry name" value="RIBOSOMAL_S4"/>
    <property type="match status" value="1"/>
</dbReference>
<dbReference type="GO" id="GO:0015935">
    <property type="term" value="C:small ribosomal subunit"/>
    <property type="evidence" value="ECO:0007669"/>
    <property type="project" value="InterPro"/>
</dbReference>
<comment type="function">
    <text evidence="7">One of the primary rRNA binding proteins, it binds directly to 16S rRNA where it nucleates assembly of the body of the 30S subunit.</text>
</comment>
<dbReference type="GO" id="GO:0042274">
    <property type="term" value="P:ribosomal small subunit biogenesis"/>
    <property type="evidence" value="ECO:0007669"/>
    <property type="project" value="TreeGrafter"/>
</dbReference>
<dbReference type="CDD" id="cd00165">
    <property type="entry name" value="S4"/>
    <property type="match status" value="1"/>
</dbReference>
<dbReference type="InterPro" id="IPR036986">
    <property type="entry name" value="S4_RNA-bd_sf"/>
</dbReference>
<dbReference type="SMART" id="SM01390">
    <property type="entry name" value="Ribosomal_S4"/>
    <property type="match status" value="1"/>
</dbReference>
<evidence type="ECO:0000313" key="11">
    <source>
        <dbReference type="EMBL" id="PIP18640.1"/>
    </source>
</evidence>
<dbReference type="EMBL" id="PCRK01000182">
    <property type="protein sequence ID" value="PIP18640.1"/>
    <property type="molecule type" value="Genomic_DNA"/>
</dbReference>
<evidence type="ECO:0000313" key="12">
    <source>
        <dbReference type="Proteomes" id="UP000231292"/>
    </source>
</evidence>
<evidence type="ECO:0000259" key="9">
    <source>
        <dbReference type="SMART" id="SM00363"/>
    </source>
</evidence>
<evidence type="ECO:0000256" key="1">
    <source>
        <dbReference type="ARBA" id="ARBA00007465"/>
    </source>
</evidence>
<dbReference type="GO" id="GO:0006412">
    <property type="term" value="P:translation"/>
    <property type="evidence" value="ECO:0007669"/>
    <property type="project" value="UniProtKB-UniRule"/>
</dbReference>
<comment type="function">
    <text evidence="7">With S5 and S12 plays an important role in translational accuracy.</text>
</comment>
<evidence type="ECO:0000256" key="4">
    <source>
        <dbReference type="ARBA" id="ARBA00022980"/>
    </source>
</evidence>
<dbReference type="Gene3D" id="3.10.290.10">
    <property type="entry name" value="RNA-binding S4 domain"/>
    <property type="match status" value="1"/>
</dbReference>
<protein>
    <recommendedName>
        <fullName evidence="6 7">Small ribosomal subunit protein uS4</fullName>
    </recommendedName>
</protein>
<dbReference type="InterPro" id="IPR001912">
    <property type="entry name" value="Ribosomal_uS4_N"/>
</dbReference>
<dbReference type="Gene3D" id="1.10.1050.10">
    <property type="entry name" value="Ribosomal Protein S4 Delta 41, Chain A, domain 1"/>
    <property type="match status" value="1"/>
</dbReference>
<dbReference type="SMART" id="SM00363">
    <property type="entry name" value="S4"/>
    <property type="match status" value="1"/>
</dbReference>
<evidence type="ECO:0000256" key="2">
    <source>
        <dbReference type="ARBA" id="ARBA00022730"/>
    </source>
</evidence>
<keyword evidence="2 7" id="KW-0699">rRNA-binding</keyword>
<name>A0A2G9YHD5_9BACT</name>
<dbReference type="Pfam" id="PF01479">
    <property type="entry name" value="S4"/>
    <property type="match status" value="1"/>
</dbReference>
<dbReference type="GO" id="GO:0003735">
    <property type="term" value="F:structural constituent of ribosome"/>
    <property type="evidence" value="ECO:0007669"/>
    <property type="project" value="InterPro"/>
</dbReference>
<evidence type="ECO:0000259" key="10">
    <source>
        <dbReference type="SMART" id="SM01390"/>
    </source>
</evidence>
<evidence type="ECO:0000256" key="8">
    <source>
        <dbReference type="RuleBase" id="RU003699"/>
    </source>
</evidence>
<evidence type="ECO:0000256" key="6">
    <source>
        <dbReference type="ARBA" id="ARBA00035254"/>
    </source>
</evidence>
<dbReference type="HAMAP" id="MF_01306_B">
    <property type="entry name" value="Ribosomal_uS4_B"/>
    <property type="match status" value="1"/>
</dbReference>
<dbReference type="Proteomes" id="UP000231292">
    <property type="component" value="Unassembled WGS sequence"/>
</dbReference>
<comment type="subunit">
    <text evidence="7">Part of the 30S ribosomal subunit. Contacts protein S5. The interaction surface between S4 and S5 is involved in control of translational fidelity.</text>
</comment>
<dbReference type="InterPro" id="IPR018079">
    <property type="entry name" value="Ribosomal_uS4_CS"/>
</dbReference>
<dbReference type="Pfam" id="PF00163">
    <property type="entry name" value="Ribosomal_S4"/>
    <property type="match status" value="1"/>
</dbReference>
<dbReference type="SUPFAM" id="SSF55174">
    <property type="entry name" value="Alpha-L RNA-binding motif"/>
    <property type="match status" value="1"/>
</dbReference>
<feature type="domain" description="RNA-binding S4" evidence="9">
    <location>
        <begin position="101"/>
        <end position="165"/>
    </location>
</feature>
<comment type="caution">
    <text evidence="11">The sequence shown here is derived from an EMBL/GenBank/DDBJ whole genome shotgun (WGS) entry which is preliminary data.</text>
</comment>
<evidence type="ECO:0000256" key="5">
    <source>
        <dbReference type="ARBA" id="ARBA00023274"/>
    </source>
</evidence>
<dbReference type="InterPro" id="IPR002942">
    <property type="entry name" value="S4_RNA-bd"/>
</dbReference>
<sequence length="211" mass="24534">MARYTDAVCRLCRRQGEKLFLKGTKCTTEKCPANKRAYAPGQHGESRNRRRKISNYGLQLREKQKVKRIYGVLEKQFRRYFKIASKAKGITGRVLLQLLERRLDNVIFRAGIGISRSQARQIVRHNFIFVNSKRVNIPSFLVDKDDLVQVKAKEKALNKIKDNLELSKDRAVPSWIEFKPVDFSAKVLRLPEKDDIGQTIQEQLIVELYSK</sequence>
<dbReference type="NCBIfam" id="NF003717">
    <property type="entry name" value="PRK05327.1"/>
    <property type="match status" value="1"/>
</dbReference>
<evidence type="ECO:0000256" key="7">
    <source>
        <dbReference type="HAMAP-Rule" id="MF_01306"/>
    </source>
</evidence>
<dbReference type="InterPro" id="IPR005709">
    <property type="entry name" value="Ribosomal_uS4_bac-type"/>
</dbReference>
<dbReference type="PROSITE" id="PS50889">
    <property type="entry name" value="S4"/>
    <property type="match status" value="1"/>
</dbReference>
<dbReference type="FunFam" id="3.10.290.10:FF:000001">
    <property type="entry name" value="30S ribosomal protein S4"/>
    <property type="match status" value="1"/>
</dbReference>
<reference evidence="11 12" key="1">
    <citation type="submission" date="2017-09" db="EMBL/GenBank/DDBJ databases">
        <title>Depth-based differentiation of microbial function through sediment-hosted aquifers and enrichment of novel symbionts in the deep terrestrial subsurface.</title>
        <authorList>
            <person name="Probst A.J."/>
            <person name="Ladd B."/>
            <person name="Jarett J.K."/>
            <person name="Geller-Mcgrath D.E."/>
            <person name="Sieber C.M."/>
            <person name="Emerson J.B."/>
            <person name="Anantharaman K."/>
            <person name="Thomas B.C."/>
            <person name="Malmstrom R."/>
            <person name="Stieglmeier M."/>
            <person name="Klingl A."/>
            <person name="Woyke T."/>
            <person name="Ryan C.M."/>
            <person name="Banfield J.F."/>
        </authorList>
    </citation>
    <scope>NUCLEOTIDE SEQUENCE [LARGE SCALE GENOMIC DNA]</scope>
    <source>
        <strain evidence="11">CG23_combo_of_CG06-09_8_20_14_all_41_10</strain>
    </source>
</reference>
<dbReference type="NCBIfam" id="TIGR01017">
    <property type="entry name" value="rpsD_bact"/>
    <property type="match status" value="1"/>
</dbReference>
<gene>
    <name evidence="7" type="primary">rpsD</name>
    <name evidence="11" type="ORF">COX41_07000</name>
</gene>
<comment type="similarity">
    <text evidence="1 7 8">Belongs to the universal ribosomal protein uS4 family.</text>
</comment>
<accession>A0A2G9YHD5</accession>
<feature type="domain" description="Small ribosomal subunit protein uS4 N-terminal" evidence="10">
    <location>
        <begin position="3"/>
        <end position="100"/>
    </location>
</feature>
<dbReference type="PANTHER" id="PTHR11831:SF4">
    <property type="entry name" value="SMALL RIBOSOMAL SUBUNIT PROTEIN US4M"/>
    <property type="match status" value="1"/>
</dbReference>
<organism evidence="11 12">
    <name type="scientific">Candidatus Sherwoodlollariibacterium unditelluris</name>
    <dbReference type="NCBI Taxonomy" id="1974757"/>
    <lineage>
        <taxon>Bacteria</taxon>
        <taxon>Pseudomonadati</taxon>
        <taxon>Candidatus Omnitrophota</taxon>
        <taxon>Candidatus Sherwoodlollariibacterium</taxon>
    </lineage>
</organism>
<keyword evidence="4 7" id="KW-0689">Ribosomal protein</keyword>